<feature type="domain" description="Transposon Tn7 transposition protein TnsD C-terminal" evidence="2">
    <location>
        <begin position="204"/>
        <end position="557"/>
    </location>
</feature>
<name>A0ABY5JUE0_9BACI</name>
<gene>
    <name evidence="3" type="ORF">NP439_01570</name>
</gene>
<protein>
    <submittedName>
        <fullName evidence="3">TnsD family transposase</fullName>
    </submittedName>
</protein>
<proteinExistence type="predicted"/>
<dbReference type="Proteomes" id="UP001059773">
    <property type="component" value="Chromosome"/>
</dbReference>
<dbReference type="Pfam" id="PF06527">
    <property type="entry name" value="TniQ"/>
    <property type="match status" value="1"/>
</dbReference>
<sequence>MHAYFPTLYEDELLYSWFARYHVHSANVSPKQTMKELFGTTSAVAVPDLPTQLKQVYDRIRHFDIQSLDNLILNHTLFRYYTAFQPESVREKVYQAMVEGNQPGAIHTMTGIAASVVQEWTFLRFCPTCLQEDMQKKGEPYWHVSHQFPGVFTCLKHGDYLCDSTVRYRNTEKHKFVAATKDNCPSIFLQASYSDKTKAFLNMIARQSQELISSDFLFTFEGIQKAYQYLLKEKGFSNINGKVDQKRLAEQFQLFYGEELLSVVQSSVSYENSFCWLKNITRKHRKSFHPLRHILFIHFLGESIETFYKFASKEYQPFGEAPYYCLNPAAGHFKERVITDLRMSLCTDTRRPVATFSCSCGFVYSRRGPDKVKEDKLKVGRIKQFGDVWESKLNKLVHIEKKSLNSAAKELQCDIGTVKKYTTSPTFKDVSIFEESTEDMTSTKQKKWLDLIQMHPEKSVTQLRKIVPALYAWHYRNNRKWLKEHSPKQERKADTLRRVDWTERDEEILLQVQQTINKLYAYDKPIYVNKTRIGKEINQLSFIEKHLAKLPKTKKYIEDHIESRYQFQIRRIKWACGQLEVKGEEIIEWKVRRLAGIRNDVSEEVQIALQTEILNYKAGDQDSKNQTMAF</sequence>
<dbReference type="InterPro" id="IPR009492">
    <property type="entry name" value="TniQ"/>
</dbReference>
<accession>A0ABY5JUE0</accession>
<keyword evidence="4" id="KW-1185">Reference proteome</keyword>
<dbReference type="EMBL" id="CP101914">
    <property type="protein sequence ID" value="UUI03424.1"/>
    <property type="molecule type" value="Genomic_DNA"/>
</dbReference>
<reference evidence="3" key="1">
    <citation type="submission" date="2022-07" db="EMBL/GenBank/DDBJ databases">
        <title>FELIX.</title>
        <authorList>
            <person name="Wan K.H."/>
            <person name="Park S."/>
            <person name="Lawrence Q."/>
            <person name="Eichenberger J.P."/>
            <person name="Booth B.W."/>
            <person name="Piaggio A.J."/>
            <person name="Chandler J.C."/>
            <person name="Franklin A.B."/>
            <person name="Celniker S.E."/>
        </authorList>
    </citation>
    <scope>NUCLEOTIDE SEQUENCE</scope>
    <source>
        <strain evidence="3">QA-1986 374</strain>
    </source>
</reference>
<dbReference type="RefSeq" id="WP_256708496.1">
    <property type="nucleotide sequence ID" value="NZ_CP101914.1"/>
</dbReference>
<dbReference type="Pfam" id="PF15978">
    <property type="entry name" value="TnsD"/>
    <property type="match status" value="1"/>
</dbReference>
<organism evidence="3 4">
    <name type="scientific">Oceanobacillus jeddahense</name>
    <dbReference type="NCBI Taxonomy" id="1462527"/>
    <lineage>
        <taxon>Bacteria</taxon>
        <taxon>Bacillati</taxon>
        <taxon>Bacillota</taxon>
        <taxon>Bacilli</taxon>
        <taxon>Bacillales</taxon>
        <taxon>Bacillaceae</taxon>
        <taxon>Oceanobacillus</taxon>
    </lineage>
</organism>
<dbReference type="InterPro" id="IPR032750">
    <property type="entry name" value="TnsD_C"/>
</dbReference>
<evidence type="ECO:0000313" key="3">
    <source>
        <dbReference type="EMBL" id="UUI03424.1"/>
    </source>
</evidence>
<feature type="domain" description="TniQ" evidence="1">
    <location>
        <begin position="4"/>
        <end position="158"/>
    </location>
</feature>
<evidence type="ECO:0000259" key="2">
    <source>
        <dbReference type="Pfam" id="PF15978"/>
    </source>
</evidence>
<evidence type="ECO:0000259" key="1">
    <source>
        <dbReference type="Pfam" id="PF06527"/>
    </source>
</evidence>
<evidence type="ECO:0000313" key="4">
    <source>
        <dbReference type="Proteomes" id="UP001059773"/>
    </source>
</evidence>